<protein>
    <recommendedName>
        <fullName evidence="4">IrrE N-terminal-like domain-containing protein</fullName>
    </recommendedName>
</protein>
<organism evidence="2 3">
    <name type="scientific">Thermophilibacter immobilis</name>
    <dbReference type="NCBI Taxonomy" id="2779519"/>
    <lineage>
        <taxon>Bacteria</taxon>
        <taxon>Bacillati</taxon>
        <taxon>Actinomycetota</taxon>
        <taxon>Coriobacteriia</taxon>
        <taxon>Coriobacteriales</taxon>
        <taxon>Atopobiaceae</taxon>
        <taxon>Thermophilibacter</taxon>
    </lineage>
</organism>
<dbReference type="KEGG" id="tio:INP52_06415"/>
<proteinExistence type="predicted"/>
<dbReference type="Proteomes" id="UP000593735">
    <property type="component" value="Chromosome"/>
</dbReference>
<sequence>MLEDLEEILLGAGVILQFVDPPKGLPLYGITRWIDNRVPLIQQTGCRKTDGYLIWTLFHEIGHVLNDGHGAVLLDFTNGTESSTDEREKPRTASPRKSSSNHPGLATSMA</sequence>
<dbReference type="AlphaFoldDB" id="A0A7S7M7V9"/>
<name>A0A7S7M7V9_9ACTN</name>
<reference evidence="2 3" key="1">
    <citation type="submission" date="2020-10" db="EMBL/GenBank/DDBJ databases">
        <title>Olsenella immobilis sp.nov., isolated from the mud in a fermentation cellar used for the production of Chinese strong-flavoured liquor.</title>
        <authorList>
            <person name="Lu L."/>
        </authorList>
    </citation>
    <scope>NUCLEOTIDE SEQUENCE [LARGE SCALE GENOMIC DNA]</scope>
    <source>
        <strain evidence="2 3">LZLJ-2</strain>
    </source>
</reference>
<gene>
    <name evidence="2" type="ORF">INP52_06415</name>
</gene>
<dbReference type="EMBL" id="CP063767">
    <property type="protein sequence ID" value="QOY60052.1"/>
    <property type="molecule type" value="Genomic_DNA"/>
</dbReference>
<evidence type="ECO:0000256" key="1">
    <source>
        <dbReference type="SAM" id="MobiDB-lite"/>
    </source>
</evidence>
<keyword evidence="3" id="KW-1185">Reference proteome</keyword>
<evidence type="ECO:0000313" key="2">
    <source>
        <dbReference type="EMBL" id="QOY60052.1"/>
    </source>
</evidence>
<feature type="region of interest" description="Disordered" evidence="1">
    <location>
        <begin position="76"/>
        <end position="110"/>
    </location>
</feature>
<dbReference type="RefSeq" id="WP_194370110.1">
    <property type="nucleotide sequence ID" value="NZ_CP063767.1"/>
</dbReference>
<evidence type="ECO:0000313" key="3">
    <source>
        <dbReference type="Proteomes" id="UP000593735"/>
    </source>
</evidence>
<evidence type="ECO:0008006" key="4">
    <source>
        <dbReference type="Google" id="ProtNLM"/>
    </source>
</evidence>
<accession>A0A7S7M7V9</accession>